<keyword evidence="10 11" id="KW-0807">Transducer</keyword>
<dbReference type="PROSITE" id="PS50262">
    <property type="entry name" value="G_PROTEIN_RECEP_F1_2"/>
    <property type="match status" value="1"/>
</dbReference>
<dbReference type="GO" id="GO:0005886">
    <property type="term" value="C:plasma membrane"/>
    <property type="evidence" value="ECO:0007669"/>
    <property type="project" value="UniProtKB-SubCell"/>
</dbReference>
<feature type="transmembrane region" description="Helical" evidence="12">
    <location>
        <begin position="63"/>
        <end position="82"/>
    </location>
</feature>
<evidence type="ECO:0000256" key="3">
    <source>
        <dbReference type="ARBA" id="ARBA00022606"/>
    </source>
</evidence>
<dbReference type="InterPro" id="IPR000276">
    <property type="entry name" value="GPCR_Rhodpsn"/>
</dbReference>
<evidence type="ECO:0000256" key="9">
    <source>
        <dbReference type="ARBA" id="ARBA00023170"/>
    </source>
</evidence>
<dbReference type="PANTHER" id="PTHR26452">
    <property type="entry name" value="OLFACTORY RECEPTOR"/>
    <property type="match status" value="1"/>
</dbReference>
<accession>A0AAD1TAH3</accession>
<dbReference type="CDD" id="cd13954">
    <property type="entry name" value="7tmA_OR"/>
    <property type="match status" value="1"/>
</dbReference>
<keyword evidence="5 12" id="KW-0552">Olfaction</keyword>
<feature type="domain" description="G-protein coupled receptors family 1 profile" evidence="13">
    <location>
        <begin position="45"/>
        <end position="295"/>
    </location>
</feature>
<dbReference type="EMBL" id="OW240921">
    <property type="protein sequence ID" value="CAH2319638.1"/>
    <property type="molecule type" value="Genomic_DNA"/>
</dbReference>
<evidence type="ECO:0000256" key="12">
    <source>
        <dbReference type="RuleBase" id="RU363047"/>
    </source>
</evidence>
<feature type="non-terminal residue" evidence="14">
    <location>
        <position position="1"/>
    </location>
</feature>
<dbReference type="InterPro" id="IPR000725">
    <property type="entry name" value="Olfact_rcpt"/>
</dbReference>
<name>A0AAD1TAH3_PELCU</name>
<comment type="similarity">
    <text evidence="11">Belongs to the G-protein coupled receptor 1 family.</text>
</comment>
<evidence type="ECO:0000256" key="11">
    <source>
        <dbReference type="RuleBase" id="RU000688"/>
    </source>
</evidence>
<dbReference type="AlphaFoldDB" id="A0AAD1TAH3"/>
<sequence>NVLKLKMKNQSAVKEFILLGFPDVPSIKMTIFVLFLVFYVSTLIGNMIIIITTAINSQLHTPMYFFLSNLSFLEILYISVTIPKMLVNVLLKSNSISFMVCAAQTFLFIALGSIECTLLAVMAYDRYVAICNPLQYIVVMDITSCLSLVCSSWVSGFLNSMIHTVLTFNLHFCSSNKINQFFCDIPPLLKVSCSNTAINELVLFIVGGIYGFGSFITTLISYLHIISTILKIKSKEGQRKAFSTCASHLIVVTLFFGTSFSAYLKPTTREESQEQEKLVPVFYAVITPTLNPIIYTLRNKEFNNVLRKMCRMIFADNTYSNKEIKRS</sequence>
<dbReference type="Gene3D" id="1.20.1070.10">
    <property type="entry name" value="Rhodopsin 7-helix transmembrane proteins"/>
    <property type="match status" value="1"/>
</dbReference>
<dbReference type="FunFam" id="1.20.1070.10:FF:000001">
    <property type="entry name" value="Olfactory receptor"/>
    <property type="match status" value="1"/>
</dbReference>
<protein>
    <recommendedName>
        <fullName evidence="12">Olfactory receptor</fullName>
    </recommendedName>
</protein>
<evidence type="ECO:0000256" key="8">
    <source>
        <dbReference type="ARBA" id="ARBA00023136"/>
    </source>
</evidence>
<evidence type="ECO:0000256" key="1">
    <source>
        <dbReference type="ARBA" id="ARBA00004651"/>
    </source>
</evidence>
<dbReference type="InterPro" id="IPR050516">
    <property type="entry name" value="Olfactory_GPCR"/>
</dbReference>
<feature type="transmembrane region" description="Helical" evidence="12">
    <location>
        <begin position="278"/>
        <end position="297"/>
    </location>
</feature>
<evidence type="ECO:0000256" key="2">
    <source>
        <dbReference type="ARBA" id="ARBA00022475"/>
    </source>
</evidence>
<gene>
    <name evidence="14" type="ORF">PECUL_23A040318</name>
</gene>
<dbReference type="GO" id="GO:0004930">
    <property type="term" value="F:G protein-coupled receptor activity"/>
    <property type="evidence" value="ECO:0007669"/>
    <property type="project" value="UniProtKB-KW"/>
</dbReference>
<evidence type="ECO:0000313" key="14">
    <source>
        <dbReference type="EMBL" id="CAH2319638.1"/>
    </source>
</evidence>
<keyword evidence="4 11" id="KW-0812">Transmembrane</keyword>
<dbReference type="PRINTS" id="PR00245">
    <property type="entry name" value="OLFACTORYR"/>
</dbReference>
<feature type="transmembrane region" description="Helical" evidence="12">
    <location>
        <begin position="102"/>
        <end position="124"/>
    </location>
</feature>
<dbReference type="Proteomes" id="UP001295444">
    <property type="component" value="Chromosome 10"/>
</dbReference>
<feature type="transmembrane region" description="Helical" evidence="12">
    <location>
        <begin position="246"/>
        <end position="266"/>
    </location>
</feature>
<keyword evidence="3 12" id="KW-0716">Sensory transduction</keyword>
<feature type="transmembrane region" description="Helical" evidence="12">
    <location>
        <begin position="29"/>
        <end position="51"/>
    </location>
</feature>
<feature type="transmembrane region" description="Helical" evidence="12">
    <location>
        <begin position="136"/>
        <end position="158"/>
    </location>
</feature>
<evidence type="ECO:0000256" key="6">
    <source>
        <dbReference type="ARBA" id="ARBA00022989"/>
    </source>
</evidence>
<keyword evidence="2 12" id="KW-1003">Cell membrane</keyword>
<keyword evidence="15" id="KW-1185">Reference proteome</keyword>
<keyword evidence="7 11" id="KW-0297">G-protein coupled receptor</keyword>
<dbReference type="GO" id="GO:0004984">
    <property type="term" value="F:olfactory receptor activity"/>
    <property type="evidence" value="ECO:0007669"/>
    <property type="project" value="InterPro"/>
</dbReference>
<evidence type="ECO:0000256" key="4">
    <source>
        <dbReference type="ARBA" id="ARBA00022692"/>
    </source>
</evidence>
<dbReference type="InterPro" id="IPR017452">
    <property type="entry name" value="GPCR_Rhodpsn_7TM"/>
</dbReference>
<dbReference type="Pfam" id="PF13853">
    <property type="entry name" value="7tm_4"/>
    <property type="match status" value="1"/>
</dbReference>
<keyword evidence="6 12" id="KW-1133">Transmembrane helix</keyword>
<evidence type="ECO:0000259" key="13">
    <source>
        <dbReference type="PROSITE" id="PS50262"/>
    </source>
</evidence>
<evidence type="ECO:0000256" key="10">
    <source>
        <dbReference type="ARBA" id="ARBA00023224"/>
    </source>
</evidence>
<keyword evidence="8 12" id="KW-0472">Membrane</keyword>
<keyword evidence="9 11" id="KW-0675">Receptor</keyword>
<evidence type="ECO:0000256" key="7">
    <source>
        <dbReference type="ARBA" id="ARBA00023040"/>
    </source>
</evidence>
<reference evidence="14" key="1">
    <citation type="submission" date="2022-03" db="EMBL/GenBank/DDBJ databases">
        <authorList>
            <person name="Alioto T."/>
            <person name="Alioto T."/>
            <person name="Gomez Garrido J."/>
        </authorList>
    </citation>
    <scope>NUCLEOTIDE SEQUENCE</scope>
</reference>
<proteinExistence type="inferred from homology"/>
<feature type="transmembrane region" description="Helical" evidence="12">
    <location>
        <begin position="201"/>
        <end position="225"/>
    </location>
</feature>
<evidence type="ECO:0000313" key="15">
    <source>
        <dbReference type="Proteomes" id="UP001295444"/>
    </source>
</evidence>
<comment type="subcellular location">
    <subcellularLocation>
        <location evidence="1 12">Cell membrane</location>
        <topology evidence="1 12">Multi-pass membrane protein</topology>
    </subcellularLocation>
</comment>
<dbReference type="PROSITE" id="PS00237">
    <property type="entry name" value="G_PROTEIN_RECEP_F1_1"/>
    <property type="match status" value="1"/>
</dbReference>
<organism evidence="14 15">
    <name type="scientific">Pelobates cultripes</name>
    <name type="common">Western spadefoot toad</name>
    <dbReference type="NCBI Taxonomy" id="61616"/>
    <lineage>
        <taxon>Eukaryota</taxon>
        <taxon>Metazoa</taxon>
        <taxon>Chordata</taxon>
        <taxon>Craniata</taxon>
        <taxon>Vertebrata</taxon>
        <taxon>Euteleostomi</taxon>
        <taxon>Amphibia</taxon>
        <taxon>Batrachia</taxon>
        <taxon>Anura</taxon>
        <taxon>Pelobatoidea</taxon>
        <taxon>Pelobatidae</taxon>
        <taxon>Pelobates</taxon>
    </lineage>
</organism>
<evidence type="ECO:0000256" key="5">
    <source>
        <dbReference type="ARBA" id="ARBA00022725"/>
    </source>
</evidence>
<dbReference type="SUPFAM" id="SSF81321">
    <property type="entry name" value="Family A G protein-coupled receptor-like"/>
    <property type="match status" value="1"/>
</dbReference>
<dbReference type="PRINTS" id="PR00237">
    <property type="entry name" value="GPCRRHODOPSN"/>
</dbReference>